<dbReference type="InterPro" id="IPR002028">
    <property type="entry name" value="Trp_synthase_suA"/>
</dbReference>
<dbReference type="KEGG" id="vab:WPS_20010"/>
<evidence type="ECO:0000256" key="9">
    <source>
        <dbReference type="HAMAP-Rule" id="MF_00131"/>
    </source>
</evidence>
<evidence type="ECO:0000256" key="1">
    <source>
        <dbReference type="ARBA" id="ARBA00003365"/>
    </source>
</evidence>
<evidence type="ECO:0000256" key="3">
    <source>
        <dbReference type="ARBA" id="ARBA00011270"/>
    </source>
</evidence>
<dbReference type="HAMAP" id="MF_00131">
    <property type="entry name" value="Trp_synth_alpha"/>
    <property type="match status" value="1"/>
</dbReference>
<keyword evidence="4 9" id="KW-0028">Amino-acid biosynthesis</keyword>
<dbReference type="InterPro" id="IPR013785">
    <property type="entry name" value="Aldolase_TIM"/>
</dbReference>
<dbReference type="AlphaFoldDB" id="A0AAN1XWK9"/>
<dbReference type="EC" id="4.2.1.20" evidence="9"/>
<evidence type="ECO:0000256" key="7">
    <source>
        <dbReference type="ARBA" id="ARBA00023239"/>
    </source>
</evidence>
<evidence type="ECO:0000256" key="2">
    <source>
        <dbReference type="ARBA" id="ARBA00004733"/>
    </source>
</evidence>
<dbReference type="PANTHER" id="PTHR43406:SF1">
    <property type="entry name" value="TRYPTOPHAN SYNTHASE ALPHA CHAIN, CHLOROPLASTIC"/>
    <property type="match status" value="1"/>
</dbReference>
<comment type="similarity">
    <text evidence="9 10">Belongs to the TrpA family.</text>
</comment>
<evidence type="ECO:0000256" key="6">
    <source>
        <dbReference type="ARBA" id="ARBA00023141"/>
    </source>
</evidence>
<evidence type="ECO:0000256" key="8">
    <source>
        <dbReference type="ARBA" id="ARBA00049047"/>
    </source>
</evidence>
<evidence type="ECO:0000313" key="11">
    <source>
        <dbReference type="EMBL" id="BDE06725.1"/>
    </source>
</evidence>
<gene>
    <name evidence="9 11" type="primary">trpA</name>
    <name evidence="11" type="ORF">WPS_20010</name>
</gene>
<evidence type="ECO:0000256" key="10">
    <source>
        <dbReference type="RuleBase" id="RU003662"/>
    </source>
</evidence>
<organism evidence="11 12">
    <name type="scientific">Vulcanimicrobium alpinum</name>
    <dbReference type="NCBI Taxonomy" id="3016050"/>
    <lineage>
        <taxon>Bacteria</taxon>
        <taxon>Bacillati</taxon>
        <taxon>Vulcanimicrobiota</taxon>
        <taxon>Vulcanimicrobiia</taxon>
        <taxon>Vulcanimicrobiales</taxon>
        <taxon>Vulcanimicrobiaceae</taxon>
        <taxon>Vulcanimicrobium</taxon>
    </lineage>
</organism>
<sequence>MIASAGIAGAFARARGERRAALIGYVVAGDPDCETSLAIVDALTAAGVDLIELGIPYGDPLADGPTIAAAGQRALAAGIKMADALAIAAEARARGAAPIVFFTYLNPIDRYGAERFARDAAAAGAAGAIVPDVPLEELASFAPPLRASGLEIPLLVAPTTPPARAAAIAAASSGFVYLVSRLGVTGAGRAPDVAWASGAIARLRETTELPIAVGFGISTPEHAAAVGAVADGVIVGSALIDAYAGARGADAARRAGTYAASLRTALRPKNTAPSRG</sequence>
<dbReference type="GO" id="GO:0004834">
    <property type="term" value="F:tryptophan synthase activity"/>
    <property type="evidence" value="ECO:0007669"/>
    <property type="project" value="UniProtKB-UniRule"/>
</dbReference>
<keyword evidence="6 9" id="KW-0057">Aromatic amino acid biosynthesis</keyword>
<evidence type="ECO:0000256" key="4">
    <source>
        <dbReference type="ARBA" id="ARBA00022605"/>
    </source>
</evidence>
<dbReference type="PANTHER" id="PTHR43406">
    <property type="entry name" value="TRYPTOPHAN SYNTHASE, ALPHA CHAIN"/>
    <property type="match status" value="1"/>
</dbReference>
<dbReference type="RefSeq" id="WP_317994375.1">
    <property type="nucleotide sequence ID" value="NZ_AP025523.1"/>
</dbReference>
<comment type="pathway">
    <text evidence="2 9">Amino-acid biosynthesis; L-tryptophan biosynthesis; L-tryptophan from chorismate: step 5/5.</text>
</comment>
<dbReference type="CDD" id="cd04724">
    <property type="entry name" value="Tryptophan_synthase_alpha"/>
    <property type="match status" value="1"/>
</dbReference>
<dbReference type="Gene3D" id="3.20.20.70">
    <property type="entry name" value="Aldolase class I"/>
    <property type="match status" value="1"/>
</dbReference>
<proteinExistence type="inferred from homology"/>
<accession>A0AAN1XWK9</accession>
<comment type="subunit">
    <text evidence="3 9">Tetramer of two alpha and two beta chains.</text>
</comment>
<dbReference type="FunFam" id="3.20.20.70:FF:000037">
    <property type="entry name" value="Tryptophan synthase alpha chain"/>
    <property type="match status" value="1"/>
</dbReference>
<dbReference type="Pfam" id="PF00290">
    <property type="entry name" value="Trp_syntA"/>
    <property type="match status" value="1"/>
</dbReference>
<reference evidence="11 12" key="1">
    <citation type="journal article" date="2022" name="ISME Commun">
        <title>Vulcanimicrobium alpinus gen. nov. sp. nov., the first cultivated representative of the candidate phylum 'Eremiobacterota', is a metabolically versatile aerobic anoxygenic phototroph.</title>
        <authorList>
            <person name="Yabe S."/>
            <person name="Muto K."/>
            <person name="Abe K."/>
            <person name="Yokota A."/>
            <person name="Staudigel H."/>
            <person name="Tebo B.M."/>
        </authorList>
    </citation>
    <scope>NUCLEOTIDE SEQUENCE [LARGE SCALE GENOMIC DNA]</scope>
    <source>
        <strain evidence="11 12">WC8-2</strain>
    </source>
</reference>
<dbReference type="SUPFAM" id="SSF51366">
    <property type="entry name" value="Ribulose-phoshate binding barrel"/>
    <property type="match status" value="1"/>
</dbReference>
<dbReference type="Proteomes" id="UP001317532">
    <property type="component" value="Chromosome"/>
</dbReference>
<keyword evidence="5 9" id="KW-0822">Tryptophan biosynthesis</keyword>
<evidence type="ECO:0000256" key="5">
    <source>
        <dbReference type="ARBA" id="ARBA00022822"/>
    </source>
</evidence>
<name>A0AAN1XWK9_UNVUL</name>
<keyword evidence="7 9" id="KW-0456">Lyase</keyword>
<protein>
    <recommendedName>
        <fullName evidence="9">Tryptophan synthase alpha chain</fullName>
        <ecNumber evidence="9">4.2.1.20</ecNumber>
    </recommendedName>
</protein>
<keyword evidence="12" id="KW-1185">Reference proteome</keyword>
<dbReference type="NCBIfam" id="TIGR00262">
    <property type="entry name" value="trpA"/>
    <property type="match status" value="1"/>
</dbReference>
<dbReference type="EMBL" id="AP025523">
    <property type="protein sequence ID" value="BDE06725.1"/>
    <property type="molecule type" value="Genomic_DNA"/>
</dbReference>
<dbReference type="GO" id="GO:0005829">
    <property type="term" value="C:cytosol"/>
    <property type="evidence" value="ECO:0007669"/>
    <property type="project" value="TreeGrafter"/>
</dbReference>
<evidence type="ECO:0000313" key="12">
    <source>
        <dbReference type="Proteomes" id="UP001317532"/>
    </source>
</evidence>
<feature type="active site" description="Proton acceptor" evidence="9">
    <location>
        <position position="52"/>
    </location>
</feature>
<dbReference type="InterPro" id="IPR011060">
    <property type="entry name" value="RibuloseP-bd_barrel"/>
</dbReference>
<feature type="active site" description="Proton acceptor" evidence="9">
    <location>
        <position position="63"/>
    </location>
</feature>
<comment type="function">
    <text evidence="1 9">The alpha subunit is responsible for the aldol cleavage of indoleglycerol phosphate to indole and glyceraldehyde 3-phosphate.</text>
</comment>
<comment type="catalytic activity">
    <reaction evidence="8 9">
        <text>(1S,2R)-1-C-(indol-3-yl)glycerol 3-phosphate + L-serine = D-glyceraldehyde 3-phosphate + L-tryptophan + H2O</text>
        <dbReference type="Rhea" id="RHEA:10532"/>
        <dbReference type="ChEBI" id="CHEBI:15377"/>
        <dbReference type="ChEBI" id="CHEBI:33384"/>
        <dbReference type="ChEBI" id="CHEBI:57912"/>
        <dbReference type="ChEBI" id="CHEBI:58866"/>
        <dbReference type="ChEBI" id="CHEBI:59776"/>
        <dbReference type="EC" id="4.2.1.20"/>
    </reaction>
</comment>